<name>A0A919P2L0_9CELL</name>
<sequence length="333" mass="35749">MSTTTGTATLAVVDWDDPDAARLRTAQQAELRDRYGDDDIGHTMTGESIAAMVLLRVDGEPVACGAIRDASDELGAGTGELKRMFVLPGHRGRGHSRTVLAELERIATDLGWRRLVLETGVLQPEAIGLYLRAGYRSIDNFGEYVDVVDSRCFEKSLVPAAPRARPVGANALTVTVEHVTWDDPDAAALRRAMWAWNSVRYPAYVAEVEDGIGYDADDAQQGVGVVSTLLARVDGRAVGTAALRVARDGYPAGSGELKKLYVDDAARGAGAARALLDVVEQDARAQGMTSVVLQTGIRQPEAVTLYLSRGYRPIAPFGPYGDDLTSLCFAKQL</sequence>
<keyword evidence="2" id="KW-0012">Acyltransferase</keyword>
<keyword evidence="1" id="KW-0808">Transferase</keyword>
<dbReference type="SUPFAM" id="SSF55729">
    <property type="entry name" value="Acyl-CoA N-acyltransferases (Nat)"/>
    <property type="match status" value="2"/>
</dbReference>
<dbReference type="PROSITE" id="PS51186">
    <property type="entry name" value="GNAT"/>
    <property type="match status" value="2"/>
</dbReference>
<comment type="caution">
    <text evidence="4">The sequence shown here is derived from an EMBL/GenBank/DDBJ whole genome shotgun (WGS) entry which is preliminary data.</text>
</comment>
<dbReference type="InterPro" id="IPR016181">
    <property type="entry name" value="Acyl_CoA_acyltransferase"/>
</dbReference>
<dbReference type="Proteomes" id="UP000632740">
    <property type="component" value="Unassembled WGS sequence"/>
</dbReference>
<evidence type="ECO:0000259" key="3">
    <source>
        <dbReference type="PROSITE" id="PS51186"/>
    </source>
</evidence>
<feature type="domain" description="N-acetyltransferase" evidence="3">
    <location>
        <begin position="10"/>
        <end position="154"/>
    </location>
</feature>
<evidence type="ECO:0000313" key="4">
    <source>
        <dbReference type="EMBL" id="GIG21535.1"/>
    </source>
</evidence>
<protein>
    <recommendedName>
        <fullName evidence="3">N-acetyltransferase domain-containing protein</fullName>
    </recommendedName>
</protein>
<evidence type="ECO:0000256" key="1">
    <source>
        <dbReference type="ARBA" id="ARBA00022679"/>
    </source>
</evidence>
<dbReference type="EMBL" id="BONK01000007">
    <property type="protein sequence ID" value="GIG21535.1"/>
    <property type="molecule type" value="Genomic_DNA"/>
</dbReference>
<dbReference type="InterPro" id="IPR000182">
    <property type="entry name" value="GNAT_dom"/>
</dbReference>
<dbReference type="PANTHER" id="PTHR43877:SF2">
    <property type="entry name" value="AMINOALKYLPHOSPHONATE N-ACETYLTRANSFERASE-RELATED"/>
    <property type="match status" value="1"/>
</dbReference>
<keyword evidence="5" id="KW-1185">Reference proteome</keyword>
<evidence type="ECO:0000256" key="2">
    <source>
        <dbReference type="ARBA" id="ARBA00023315"/>
    </source>
</evidence>
<dbReference type="GO" id="GO:0016747">
    <property type="term" value="F:acyltransferase activity, transferring groups other than amino-acyl groups"/>
    <property type="evidence" value="ECO:0007669"/>
    <property type="project" value="InterPro"/>
</dbReference>
<dbReference type="RefSeq" id="WP_203753627.1">
    <property type="nucleotide sequence ID" value="NZ_BONK01000007.1"/>
</dbReference>
<feature type="domain" description="N-acetyltransferase" evidence="3">
    <location>
        <begin position="174"/>
        <end position="333"/>
    </location>
</feature>
<dbReference type="Pfam" id="PF00583">
    <property type="entry name" value="Acetyltransf_1"/>
    <property type="match status" value="2"/>
</dbReference>
<organism evidence="4 5">
    <name type="scientific">Cellulomonas chitinilytica</name>
    <dbReference type="NCBI Taxonomy" id="398759"/>
    <lineage>
        <taxon>Bacteria</taxon>
        <taxon>Bacillati</taxon>
        <taxon>Actinomycetota</taxon>
        <taxon>Actinomycetes</taxon>
        <taxon>Micrococcales</taxon>
        <taxon>Cellulomonadaceae</taxon>
        <taxon>Cellulomonas</taxon>
    </lineage>
</organism>
<dbReference type="PANTHER" id="PTHR43877">
    <property type="entry name" value="AMINOALKYLPHOSPHONATE N-ACETYLTRANSFERASE-RELATED-RELATED"/>
    <property type="match status" value="1"/>
</dbReference>
<reference evidence="4" key="1">
    <citation type="submission" date="2021-01" db="EMBL/GenBank/DDBJ databases">
        <title>Whole genome shotgun sequence of Cellulomonas chitinilytica NBRC 110799.</title>
        <authorList>
            <person name="Komaki H."/>
            <person name="Tamura T."/>
        </authorList>
    </citation>
    <scope>NUCLEOTIDE SEQUENCE</scope>
    <source>
        <strain evidence="4">NBRC 110799</strain>
    </source>
</reference>
<dbReference type="AlphaFoldDB" id="A0A919P2L0"/>
<dbReference type="InterPro" id="IPR050832">
    <property type="entry name" value="Bact_Acetyltransf"/>
</dbReference>
<accession>A0A919P2L0</accession>
<dbReference type="CDD" id="cd04301">
    <property type="entry name" value="NAT_SF"/>
    <property type="match status" value="1"/>
</dbReference>
<evidence type="ECO:0000313" key="5">
    <source>
        <dbReference type="Proteomes" id="UP000632740"/>
    </source>
</evidence>
<gene>
    <name evidence="4" type="ORF">Cch01nite_22590</name>
</gene>
<proteinExistence type="predicted"/>
<dbReference type="Gene3D" id="3.40.630.30">
    <property type="match status" value="2"/>
</dbReference>